<gene>
    <name evidence="3" type="ORF">FYJ58_08315</name>
</gene>
<dbReference type="NCBIfam" id="NF038133">
    <property type="entry name" value="choice_anch_L"/>
    <property type="match status" value="1"/>
</dbReference>
<dbReference type="Proteomes" id="UP000482209">
    <property type="component" value="Unassembled WGS sequence"/>
</dbReference>
<proteinExistence type="predicted"/>
<dbReference type="SMART" id="SM00635">
    <property type="entry name" value="BID_2"/>
    <property type="match status" value="2"/>
</dbReference>
<dbReference type="InterPro" id="IPR003343">
    <property type="entry name" value="Big_2"/>
</dbReference>
<dbReference type="Gene3D" id="2.60.40.1080">
    <property type="match status" value="1"/>
</dbReference>
<evidence type="ECO:0000256" key="1">
    <source>
        <dbReference type="SAM" id="MobiDB-lite"/>
    </source>
</evidence>
<comment type="caution">
    <text evidence="3">The sequence shown here is derived from an EMBL/GenBank/DDBJ whole genome shotgun (WGS) entry which is preliminary data.</text>
</comment>
<feature type="compositionally biased region" description="Low complexity" evidence="1">
    <location>
        <begin position="689"/>
        <end position="713"/>
    </location>
</feature>
<keyword evidence="4" id="KW-1185">Reference proteome</keyword>
<accession>A0A6L5XYD8</accession>
<dbReference type="SUPFAM" id="SSF117074">
    <property type="entry name" value="Hypothetical protein PA1324"/>
    <property type="match status" value="1"/>
</dbReference>
<dbReference type="Pfam" id="PF02368">
    <property type="entry name" value="Big_2"/>
    <property type="match status" value="1"/>
</dbReference>
<dbReference type="EMBL" id="VUMT01000010">
    <property type="protein sequence ID" value="MSS63880.1"/>
    <property type="molecule type" value="Genomic_DNA"/>
</dbReference>
<evidence type="ECO:0000313" key="3">
    <source>
        <dbReference type="EMBL" id="MSS63880.1"/>
    </source>
</evidence>
<feature type="domain" description="BIG2" evidence="2">
    <location>
        <begin position="731"/>
        <end position="806"/>
    </location>
</feature>
<dbReference type="InterPro" id="IPR013783">
    <property type="entry name" value="Ig-like_fold"/>
</dbReference>
<dbReference type="InterPro" id="IPR008964">
    <property type="entry name" value="Invasin/intimin_cell_adhesion"/>
</dbReference>
<dbReference type="SUPFAM" id="SSF49373">
    <property type="entry name" value="Invasin/intimin cell-adhesion fragments"/>
    <property type="match status" value="2"/>
</dbReference>
<evidence type="ECO:0000259" key="2">
    <source>
        <dbReference type="SMART" id="SM00635"/>
    </source>
</evidence>
<feature type="region of interest" description="Disordered" evidence="1">
    <location>
        <begin position="673"/>
        <end position="713"/>
    </location>
</feature>
<name>A0A6L5XYD8_9FIRM</name>
<evidence type="ECO:0000313" key="4">
    <source>
        <dbReference type="Proteomes" id="UP000482209"/>
    </source>
</evidence>
<dbReference type="InterPro" id="IPR049804">
    <property type="entry name" value="Choice_anch_L"/>
</dbReference>
<dbReference type="Gene3D" id="2.60.40.10">
    <property type="entry name" value="Immunoglobulins"/>
    <property type="match status" value="1"/>
</dbReference>
<organism evidence="3 4">
    <name type="scientific">Velocimicrobium porci</name>
    <dbReference type="NCBI Taxonomy" id="2606634"/>
    <lineage>
        <taxon>Bacteria</taxon>
        <taxon>Bacillati</taxon>
        <taxon>Bacillota</taxon>
        <taxon>Clostridia</taxon>
        <taxon>Lachnospirales</taxon>
        <taxon>Lachnospiraceae</taxon>
        <taxon>Velocimicrobium</taxon>
    </lineage>
</organism>
<feature type="domain" description="BIG2" evidence="2">
    <location>
        <begin position="811"/>
        <end position="886"/>
    </location>
</feature>
<sequence length="889" mass="97302">MKRKRWTKMLAVWLTVVLCLCETGGYVKVADAETEEAPVLTKVEDNSADTAMKLAKMLVGEGMEVKSAKLIGEATQFGSFTGAYETVGFNDGIVLSTGMVEQGGKSIFNRSYKDKASSNITNSKALDKNGDELKGFTIDQSNYYDPAILELTVVPKTDTLSFQYAVASDEYIHYIESYWDQFVLTVNGVNYAWLPQIKDNNNNPVPVTIGTVNNKNNSQYYRGNIKDILDSNVMEDDEHAISLNHFIYNGITKVFSVDAPVKKGEENVIRLAIADYRDAILDSAVFVKAGSVQDKQPLYGLIDIAYVDSAQKELYLRRKGGYNGAVSADVVYTDEKGNEVGRKTIEFQDGAYINIIKVSEEALQKGAVYVHLANPTGAVKVSEAKIDFDNWVSATALKAMKTKVTGNVYENKDGNKVPAANAKVAYKTVTNVVYETETDENGKYTLYNIPGGKYNIFVTNEDGTKETVADTEVTVYDMSKNGKKAEDIVLEKKVSMMVKNSDNIASLPVVIAGLGEASNGKEVKATINAVKVNESGNKEVIEKGIEKTGTTSLDYVLDINIDSDGNKQTELEKPIVVTVQIPETLKGKSDYFLYHVHNNGAEVEILYDLDNDPDTITVQIDKLSEFALLTVDSAKSGKFETAESKAVENQLSTAENNSVNQAVEIVKKLYGTVPDMGNNEQDNNKPDDNQNNSDNSNNQNNSNSSSNNASYSDSYNGNLSFNLTEPLRQKIFEGITVTSKKILYKGDNDIIEVNGVSESNIIVDYMSKDSKIVSVDKDGNIEAKKTGTTTIVTEITKEGVVKKFETEITVNKPCIKILGGKSKIKQGKTTTFKAEVYGSDAAVTWSVSNKNIATINSKTGKLKAKKAGTVTVYAKAGTLKKSYKVKVTK</sequence>
<dbReference type="AlphaFoldDB" id="A0A6L5XYD8"/>
<reference evidence="3 4" key="1">
    <citation type="submission" date="2019-08" db="EMBL/GenBank/DDBJ databases">
        <title>In-depth cultivation of the pig gut microbiome towards novel bacterial diversity and tailored functional studies.</title>
        <authorList>
            <person name="Wylensek D."/>
            <person name="Hitch T.C.A."/>
            <person name="Clavel T."/>
        </authorList>
    </citation>
    <scope>NUCLEOTIDE SEQUENCE [LARGE SCALE GENOMIC DNA]</scope>
    <source>
        <strain evidence="3 4">WCA-693-APC-MOT-I</strain>
    </source>
</reference>
<protein>
    <recommendedName>
        <fullName evidence="2">BIG2 domain-containing protein</fullName>
    </recommendedName>
</protein>
<dbReference type="RefSeq" id="WP_154519288.1">
    <property type="nucleotide sequence ID" value="NZ_VUMT01000010.1"/>
</dbReference>